<comment type="subcellular location">
    <subcellularLocation>
        <location evidence="1">Cell membrane</location>
        <topology evidence="1">Multi-pass membrane protein</topology>
    </subcellularLocation>
</comment>
<accession>A0A9X3AIS9</accession>
<keyword evidence="2 5" id="KW-0812">Transmembrane</keyword>
<name>A0A9X3AIS9_9PSEU</name>
<evidence type="ECO:0000256" key="2">
    <source>
        <dbReference type="ARBA" id="ARBA00022692"/>
    </source>
</evidence>
<dbReference type="AlphaFoldDB" id="A0A9X3AIS9"/>
<dbReference type="GO" id="GO:0005886">
    <property type="term" value="C:plasma membrane"/>
    <property type="evidence" value="ECO:0007669"/>
    <property type="project" value="UniProtKB-SubCell"/>
</dbReference>
<feature type="transmembrane region" description="Helical" evidence="5">
    <location>
        <begin position="270"/>
        <end position="289"/>
    </location>
</feature>
<evidence type="ECO:0000313" key="7">
    <source>
        <dbReference type="EMBL" id="MCS7480930.1"/>
    </source>
</evidence>
<reference evidence="7" key="1">
    <citation type="submission" date="2022-08" db="EMBL/GenBank/DDBJ databases">
        <authorList>
            <person name="Tistechok S."/>
            <person name="Samborskyy M."/>
            <person name="Roman I."/>
        </authorList>
    </citation>
    <scope>NUCLEOTIDE SEQUENCE</scope>
    <source>
        <strain evidence="7">DSM 103496</strain>
    </source>
</reference>
<feature type="transmembrane region" description="Helical" evidence="5">
    <location>
        <begin position="97"/>
        <end position="117"/>
    </location>
</feature>
<organism evidence="7 8">
    <name type="scientific">Umezawaea endophytica</name>
    <dbReference type="NCBI Taxonomy" id="1654476"/>
    <lineage>
        <taxon>Bacteria</taxon>
        <taxon>Bacillati</taxon>
        <taxon>Actinomycetota</taxon>
        <taxon>Actinomycetes</taxon>
        <taxon>Pseudonocardiales</taxon>
        <taxon>Pseudonocardiaceae</taxon>
        <taxon>Umezawaea</taxon>
    </lineage>
</organism>
<dbReference type="GO" id="GO:0022857">
    <property type="term" value="F:transmembrane transporter activity"/>
    <property type="evidence" value="ECO:0007669"/>
    <property type="project" value="InterPro"/>
</dbReference>
<feature type="transmembrane region" description="Helical" evidence="5">
    <location>
        <begin position="74"/>
        <end position="91"/>
    </location>
</feature>
<dbReference type="Gene3D" id="1.20.1250.20">
    <property type="entry name" value="MFS general substrate transporter like domains"/>
    <property type="match status" value="2"/>
</dbReference>
<dbReference type="PANTHER" id="PTHR23527">
    <property type="entry name" value="BLL3282 PROTEIN"/>
    <property type="match status" value="1"/>
</dbReference>
<gene>
    <name evidence="7" type="ORF">NZH93_29080</name>
</gene>
<sequence>MAGRYRWVVLAVGALAQGTNAAVFLGLPALIPQLRAHFDLPLPQVGLLIGAVNLGTMLTLVTWGALADRRGERLVMTIGGVGAAGCLALAATDSALVAGLALFGAGVFGASVNAASGRAVMSWFTRERRGFAMGIRQTATPLGAALAAVALPAVAASAGVPAAFLALSGFTGLVAVAVAVFIREPPDAVRSTTGQGVVLRDPALIRLSVASGLLVVPQFTAAALVVELLHDHRGLALGAASALFAVAQVLGGAGRLGAGVWSDRVDSRLGPLRTITVLVAAGFLLSAALLEAPVWLLAAALVPTTALAVCWNGLAVTAAAELAPPGSSGTALGMQNSANYLSASITPALAGWVAVTTSWQAALLLAAGAAVAARVLLRDRSAVVA</sequence>
<dbReference type="InterPro" id="IPR011701">
    <property type="entry name" value="MFS"/>
</dbReference>
<evidence type="ECO:0000256" key="1">
    <source>
        <dbReference type="ARBA" id="ARBA00004651"/>
    </source>
</evidence>
<feature type="transmembrane region" description="Helical" evidence="5">
    <location>
        <begin position="203"/>
        <end position="229"/>
    </location>
</feature>
<dbReference type="Pfam" id="PF07690">
    <property type="entry name" value="MFS_1"/>
    <property type="match status" value="1"/>
</dbReference>
<keyword evidence="8" id="KW-1185">Reference proteome</keyword>
<dbReference type="PROSITE" id="PS50850">
    <property type="entry name" value="MFS"/>
    <property type="match status" value="1"/>
</dbReference>
<protein>
    <submittedName>
        <fullName evidence="7">MFS transporter</fullName>
    </submittedName>
</protein>
<dbReference type="InterPro" id="IPR036259">
    <property type="entry name" value="MFS_trans_sf"/>
</dbReference>
<feature type="domain" description="Major facilitator superfamily (MFS) profile" evidence="6">
    <location>
        <begin position="6"/>
        <end position="384"/>
    </location>
</feature>
<dbReference type="EMBL" id="JANYMP010000015">
    <property type="protein sequence ID" value="MCS7480930.1"/>
    <property type="molecule type" value="Genomic_DNA"/>
</dbReference>
<evidence type="ECO:0000256" key="5">
    <source>
        <dbReference type="SAM" id="Phobius"/>
    </source>
</evidence>
<dbReference type="PANTHER" id="PTHR23527:SF1">
    <property type="entry name" value="BLL3282 PROTEIN"/>
    <property type="match status" value="1"/>
</dbReference>
<dbReference type="InterPro" id="IPR052952">
    <property type="entry name" value="MFS-Transporter"/>
</dbReference>
<evidence type="ECO:0000256" key="4">
    <source>
        <dbReference type="ARBA" id="ARBA00023136"/>
    </source>
</evidence>
<comment type="caution">
    <text evidence="7">The sequence shown here is derived from an EMBL/GenBank/DDBJ whole genome shotgun (WGS) entry which is preliminary data.</text>
</comment>
<feature type="transmembrane region" description="Helical" evidence="5">
    <location>
        <begin position="162"/>
        <end position="182"/>
    </location>
</feature>
<dbReference type="RefSeq" id="WP_259626413.1">
    <property type="nucleotide sequence ID" value="NZ_JANYMP010000015.1"/>
</dbReference>
<feature type="transmembrane region" description="Helical" evidence="5">
    <location>
        <begin position="235"/>
        <end position="258"/>
    </location>
</feature>
<evidence type="ECO:0000256" key="3">
    <source>
        <dbReference type="ARBA" id="ARBA00022989"/>
    </source>
</evidence>
<dbReference type="Proteomes" id="UP001141259">
    <property type="component" value="Unassembled WGS sequence"/>
</dbReference>
<keyword evidence="4 5" id="KW-0472">Membrane</keyword>
<dbReference type="SUPFAM" id="SSF103473">
    <property type="entry name" value="MFS general substrate transporter"/>
    <property type="match status" value="1"/>
</dbReference>
<dbReference type="InterPro" id="IPR020846">
    <property type="entry name" value="MFS_dom"/>
</dbReference>
<feature type="transmembrane region" description="Helical" evidence="5">
    <location>
        <begin position="138"/>
        <end position="156"/>
    </location>
</feature>
<evidence type="ECO:0000259" key="6">
    <source>
        <dbReference type="PROSITE" id="PS50850"/>
    </source>
</evidence>
<keyword evidence="3 5" id="KW-1133">Transmembrane helix</keyword>
<feature type="transmembrane region" description="Helical" evidence="5">
    <location>
        <begin position="45"/>
        <end position="67"/>
    </location>
</feature>
<proteinExistence type="predicted"/>
<evidence type="ECO:0000313" key="8">
    <source>
        <dbReference type="Proteomes" id="UP001141259"/>
    </source>
</evidence>